<evidence type="ECO:0000256" key="1">
    <source>
        <dbReference type="SAM" id="Coils"/>
    </source>
</evidence>
<name>A0A660SNV7_UNCT6</name>
<accession>A0A660SNV7</accession>
<evidence type="ECO:0000313" key="3">
    <source>
        <dbReference type="Proteomes" id="UP000271125"/>
    </source>
</evidence>
<keyword evidence="1" id="KW-0175">Coiled coil</keyword>
<gene>
    <name evidence="2" type="ORF">DRP43_00740</name>
</gene>
<dbReference type="Proteomes" id="UP000271125">
    <property type="component" value="Unassembled WGS sequence"/>
</dbReference>
<dbReference type="AlphaFoldDB" id="A0A660SNV7"/>
<proteinExistence type="predicted"/>
<evidence type="ECO:0000313" key="2">
    <source>
        <dbReference type="EMBL" id="RKX72458.1"/>
    </source>
</evidence>
<sequence>MYYRKPHSTTIVNEQGQEIHDVNELQKAVATVGNDISKFPIYGENQGGNLSKFDYRNWKGSNQNLDVKPRVSRYQKEAKTYYEGLDRTAPTPEDEAKIREETRKAMQAQIDAIEKVYKDMLTQEKTRGQERLGMTRAMAAAGGLLGSPMGEAQRQKTVALNKAQEQALQNEKQAKIEAILAKADERAERKIELEKAKAEKNEKEYLDYLRNAQEQSRKDMLGLAQSGVPLSKLKSQVDTGDYGKTYYEQLLEETGYSPLQFDALYNQALDEATKIPFHYKLEKGTSGKWQVLAYGVDPTTNKLVTEVYDTELQIPEDGKEWKFMIAPNGTPLLYTDQGDVKIPSGFREGQFAKPERPSATEEKREIYMEDWNKATKFINDNIGKPEATYETLFNYLTQYTPSLSEEDKDSLIREAGITPEEEEPFITTDYLKNLLGPEEIKRIMEKTYSTDELKKMAKEAGYSTKGLFGKLGGWHVSGKELEQYIKDKGYDLLMQKVNAYREAGYTDPEILDALREELSSKPKEE</sequence>
<dbReference type="EMBL" id="QNBD01000019">
    <property type="protein sequence ID" value="RKX72458.1"/>
    <property type="molecule type" value="Genomic_DNA"/>
</dbReference>
<protein>
    <submittedName>
        <fullName evidence="2">Uncharacterized protein</fullName>
    </submittedName>
</protein>
<organism evidence="2 3">
    <name type="scientific">candidate division TA06 bacterium</name>
    <dbReference type="NCBI Taxonomy" id="2250710"/>
    <lineage>
        <taxon>Bacteria</taxon>
        <taxon>Bacteria division TA06</taxon>
    </lineage>
</organism>
<reference evidence="2 3" key="1">
    <citation type="submission" date="2018-06" db="EMBL/GenBank/DDBJ databases">
        <title>Extensive metabolic versatility and redundancy in microbially diverse, dynamic hydrothermal sediments.</title>
        <authorList>
            <person name="Dombrowski N."/>
            <person name="Teske A."/>
            <person name="Baker B.J."/>
        </authorList>
    </citation>
    <scope>NUCLEOTIDE SEQUENCE [LARGE SCALE GENOMIC DNA]</scope>
    <source>
        <strain evidence="2">B10_G13</strain>
    </source>
</reference>
<feature type="coiled-coil region" evidence="1">
    <location>
        <begin position="181"/>
        <end position="215"/>
    </location>
</feature>
<comment type="caution">
    <text evidence="2">The sequence shown here is derived from an EMBL/GenBank/DDBJ whole genome shotgun (WGS) entry which is preliminary data.</text>
</comment>